<gene>
    <name evidence="1" type="ORF">ACE5LO_11730</name>
</gene>
<comment type="caution">
    <text evidence="1">The sequence shown here is derived from an EMBL/GenBank/DDBJ whole genome shotgun (WGS) entry which is preliminary data.</text>
</comment>
<proteinExistence type="predicted"/>
<sequence>METRLIPVIDSTGSRQYLDAPGRSYFEAAYHLNSLLGDVVRVDKDLLLLNAEEVWMLDKQTEIKSIRRDLRVLYQEKIEVLKAGNSATDINESMNSLSVRLFKIERADRRNEPLGIGKYVGNCTRCGREAYDGRAPRNTEEGLFCNYSCRSEWRREQKQARK</sequence>
<dbReference type="RefSeq" id="WP_375520208.1">
    <property type="nucleotide sequence ID" value="NZ_JBHIRY010000009.1"/>
</dbReference>
<dbReference type="EMBL" id="JBHIRY010000009">
    <property type="protein sequence ID" value="MFB5761061.1"/>
    <property type="molecule type" value="Genomic_DNA"/>
</dbReference>
<evidence type="ECO:0000313" key="1">
    <source>
        <dbReference type="EMBL" id="MFB5761061.1"/>
    </source>
</evidence>
<organism evidence="1 2">
    <name type="scientific">Paenibacillus medicaginis</name>
    <dbReference type="NCBI Taxonomy" id="1470560"/>
    <lineage>
        <taxon>Bacteria</taxon>
        <taxon>Bacillati</taxon>
        <taxon>Bacillota</taxon>
        <taxon>Bacilli</taxon>
        <taxon>Bacillales</taxon>
        <taxon>Paenibacillaceae</taxon>
        <taxon>Paenibacillus</taxon>
    </lineage>
</organism>
<dbReference type="Proteomes" id="UP001580430">
    <property type="component" value="Unassembled WGS sequence"/>
</dbReference>
<evidence type="ECO:0000313" key="2">
    <source>
        <dbReference type="Proteomes" id="UP001580430"/>
    </source>
</evidence>
<reference evidence="1 2" key="1">
    <citation type="submission" date="2024-09" db="EMBL/GenBank/DDBJ databases">
        <title>Paenibacillus zeirhizospherea sp. nov., isolated from surface of the maize (Zea mays) roots in a horticulture field, Hungary.</title>
        <authorList>
            <person name="Marton D."/>
            <person name="Farkas M."/>
            <person name="Bedics A."/>
            <person name="Toth E."/>
            <person name="Tancsics A."/>
            <person name="Boka K."/>
            <person name="Marati G."/>
            <person name="Kriszt B."/>
            <person name="Cserhati M."/>
        </authorList>
    </citation>
    <scope>NUCLEOTIDE SEQUENCE [LARGE SCALE GENOMIC DNA]</scope>
    <source>
        <strain evidence="1 2">JCM 18446</strain>
    </source>
</reference>
<keyword evidence="2" id="KW-1185">Reference proteome</keyword>
<protein>
    <recommendedName>
        <fullName evidence="3">TRASH domain-containing protein</fullName>
    </recommendedName>
</protein>
<accession>A0ABV5C0L2</accession>
<evidence type="ECO:0008006" key="3">
    <source>
        <dbReference type="Google" id="ProtNLM"/>
    </source>
</evidence>
<name>A0ABV5C0L2_9BACL</name>